<name>A0A931F460_9ACTN</name>
<keyword evidence="2" id="KW-0436">Ligase</keyword>
<dbReference type="Pfam" id="PF00501">
    <property type="entry name" value="AMP-binding"/>
    <property type="match status" value="2"/>
</dbReference>
<keyword evidence="4" id="KW-0443">Lipid metabolism</keyword>
<proteinExistence type="inferred from homology"/>
<dbReference type="GO" id="GO:0016874">
    <property type="term" value="F:ligase activity"/>
    <property type="evidence" value="ECO:0007669"/>
    <property type="project" value="UniProtKB-KW"/>
</dbReference>
<dbReference type="RefSeq" id="WP_195902196.1">
    <property type="nucleotide sequence ID" value="NZ_JADOGI010000273.1"/>
</dbReference>
<dbReference type="InterPro" id="IPR000873">
    <property type="entry name" value="AMP-dep_synth/lig_dom"/>
</dbReference>
<sequence>MGADTPAGPVPLLRQHVRQMPDATVFEYATDRADRADHPGLPAGASTGRLTGLPAGGLADRLTFGELDARAMALSAEIRRHTVVGDRVAILQESGLEFPVAFFACLYAGVVAVPLYPPDAQRATTRLDAVVRDADPALVLTAARHRRSVRAWLDGGVVRSPRLALIDEPRSADGEPVTARGDEPALLQYTSGSTGDPAGVVVTHDNLVANVRQIQHAYELSSGSVVVNWLPLFHDMGLLTMVVLPALFGIRSVHLAPATFIRHPRRWLELISQEPDANAMAPDFGYRHCVQRIAPAQREGLDLRGWRIAGSGSEPVRPQTLDLFAEAFAGQGFDPAAFRPSYGLAEATVLVSGFRAPEPPRRMPVDRTALSRGEIQSLEPGPVVRTTEPGPVVPATESGRVVLATESGPAIRTTESGPVVRTTELGRVIPGTASGAAEGGRDVRDAASGAVEGGPDLLGNGIGPVAGVPDGRGVAVLVGCGVPAEQDVQVVDPDTRKVCAPGRVGELWVSGPNVTAGYFRQPERTAATFVHDLDGRSGRWLRTGDLGFLDQGEIFVVGRLKDLIIIDGRNHHPADVEQTAEQAHPAIAVAGVVATSVDTAEGEALVLVAEVDRRAPGFAPAAVRTAVRRAVADRHGASPYDVVLVRRGALPRTTSGKVQRRRCRALYLDGAFAAADPAPVESGVGNR</sequence>
<dbReference type="InterPro" id="IPR042099">
    <property type="entry name" value="ANL_N_sf"/>
</dbReference>
<evidence type="ECO:0000256" key="3">
    <source>
        <dbReference type="ARBA" id="ARBA00022832"/>
    </source>
</evidence>
<dbReference type="InterPro" id="IPR040097">
    <property type="entry name" value="FAAL/FAAC"/>
</dbReference>
<evidence type="ECO:0000256" key="4">
    <source>
        <dbReference type="ARBA" id="ARBA00023098"/>
    </source>
</evidence>
<dbReference type="Pfam" id="PF23024">
    <property type="entry name" value="AMP-dom_DIP2-like"/>
    <property type="match status" value="1"/>
</dbReference>
<dbReference type="PANTHER" id="PTHR22754">
    <property type="entry name" value="DISCO-INTERACTING PROTEIN 2 DIP2 -RELATED"/>
    <property type="match status" value="1"/>
</dbReference>
<keyword evidence="3" id="KW-0276">Fatty acid metabolism</keyword>
<evidence type="ECO:0000256" key="2">
    <source>
        <dbReference type="ARBA" id="ARBA00022598"/>
    </source>
</evidence>
<dbReference type="GO" id="GO:0070566">
    <property type="term" value="F:adenylyltransferase activity"/>
    <property type="evidence" value="ECO:0007669"/>
    <property type="project" value="TreeGrafter"/>
</dbReference>
<dbReference type="CDD" id="cd05931">
    <property type="entry name" value="FAAL"/>
    <property type="match status" value="1"/>
</dbReference>
<feature type="domain" description="AMP-binding enzyme C-terminal" evidence="6">
    <location>
        <begin position="562"/>
        <end position="672"/>
    </location>
</feature>
<dbReference type="GO" id="GO:0071766">
    <property type="term" value="P:Actinobacterium-type cell wall biogenesis"/>
    <property type="evidence" value="ECO:0007669"/>
    <property type="project" value="UniProtKB-ARBA"/>
</dbReference>
<dbReference type="GO" id="GO:0005886">
    <property type="term" value="C:plasma membrane"/>
    <property type="evidence" value="ECO:0007669"/>
    <property type="project" value="TreeGrafter"/>
</dbReference>
<dbReference type="Proteomes" id="UP000605361">
    <property type="component" value="Unassembled WGS sequence"/>
</dbReference>
<comment type="caution">
    <text evidence="7">The sequence shown here is derived from an EMBL/GenBank/DDBJ whole genome shotgun (WGS) entry which is preliminary data.</text>
</comment>
<protein>
    <submittedName>
        <fullName evidence="7">AMP-binding protein</fullName>
    </submittedName>
</protein>
<dbReference type="PANTHER" id="PTHR22754:SF32">
    <property type="entry name" value="DISCO-INTERACTING PROTEIN 2"/>
    <property type="match status" value="1"/>
</dbReference>
<dbReference type="SUPFAM" id="SSF56801">
    <property type="entry name" value="Acetyl-CoA synthetase-like"/>
    <property type="match status" value="1"/>
</dbReference>
<organism evidence="7 8">
    <name type="scientific">Nonomuraea cypriaca</name>
    <dbReference type="NCBI Taxonomy" id="1187855"/>
    <lineage>
        <taxon>Bacteria</taxon>
        <taxon>Bacillati</taxon>
        <taxon>Actinomycetota</taxon>
        <taxon>Actinomycetes</taxon>
        <taxon>Streptosporangiales</taxon>
        <taxon>Streptosporangiaceae</taxon>
        <taxon>Nonomuraea</taxon>
    </lineage>
</organism>
<evidence type="ECO:0000259" key="6">
    <source>
        <dbReference type="Pfam" id="PF23024"/>
    </source>
</evidence>
<comment type="similarity">
    <text evidence="1">Belongs to the ATP-dependent AMP-binding enzyme family.</text>
</comment>
<accession>A0A931F460</accession>
<dbReference type="AlphaFoldDB" id="A0A931F460"/>
<evidence type="ECO:0000313" key="7">
    <source>
        <dbReference type="EMBL" id="MBF8193325.1"/>
    </source>
</evidence>
<evidence type="ECO:0000313" key="8">
    <source>
        <dbReference type="Proteomes" id="UP000605361"/>
    </source>
</evidence>
<dbReference type="GO" id="GO:0006633">
    <property type="term" value="P:fatty acid biosynthetic process"/>
    <property type="evidence" value="ECO:0007669"/>
    <property type="project" value="TreeGrafter"/>
</dbReference>
<dbReference type="InterPro" id="IPR045851">
    <property type="entry name" value="AMP-bd_C_sf"/>
</dbReference>
<keyword evidence="8" id="KW-1185">Reference proteome</keyword>
<evidence type="ECO:0000256" key="1">
    <source>
        <dbReference type="ARBA" id="ARBA00006432"/>
    </source>
</evidence>
<evidence type="ECO:0000259" key="5">
    <source>
        <dbReference type="Pfam" id="PF00501"/>
    </source>
</evidence>
<dbReference type="Gene3D" id="3.40.50.12780">
    <property type="entry name" value="N-terminal domain of ligase-like"/>
    <property type="match status" value="2"/>
</dbReference>
<dbReference type="Gene3D" id="3.30.300.30">
    <property type="match status" value="1"/>
</dbReference>
<dbReference type="EMBL" id="JADOGI010000273">
    <property type="protein sequence ID" value="MBF8193325.1"/>
    <property type="molecule type" value="Genomic_DNA"/>
</dbReference>
<dbReference type="InterPro" id="IPR025110">
    <property type="entry name" value="AMP-bd_C"/>
</dbReference>
<feature type="domain" description="AMP-dependent synthetase/ligase" evidence="5">
    <location>
        <begin position="477"/>
        <end position="519"/>
    </location>
</feature>
<gene>
    <name evidence="7" type="ORF">ITP53_48185</name>
</gene>
<reference evidence="7" key="1">
    <citation type="submission" date="2020-11" db="EMBL/GenBank/DDBJ databases">
        <title>Whole-genome analyses of Nonomuraea sp. K274.</title>
        <authorList>
            <person name="Veyisoglu A."/>
        </authorList>
    </citation>
    <scope>NUCLEOTIDE SEQUENCE</scope>
    <source>
        <strain evidence="7">K274</strain>
    </source>
</reference>
<feature type="domain" description="AMP-dependent synthetase/ligase" evidence="5">
    <location>
        <begin position="60"/>
        <end position="360"/>
    </location>
</feature>